<protein>
    <submittedName>
        <fullName evidence="1">Rid family hydrolase</fullName>
    </submittedName>
</protein>
<evidence type="ECO:0000313" key="2">
    <source>
        <dbReference type="Proteomes" id="UP001601992"/>
    </source>
</evidence>
<keyword evidence="2" id="KW-1185">Reference proteome</keyword>
<accession>A0ABW6SCQ3</accession>
<dbReference type="RefSeq" id="WP_040830046.1">
    <property type="nucleotide sequence ID" value="NZ_JBIAQY010000018.1"/>
</dbReference>
<dbReference type="SUPFAM" id="SSF55298">
    <property type="entry name" value="YjgF-like"/>
    <property type="match status" value="1"/>
</dbReference>
<dbReference type="EMBL" id="JBIAQY010000018">
    <property type="protein sequence ID" value="MFF3573383.1"/>
    <property type="molecule type" value="Genomic_DNA"/>
</dbReference>
<organism evidence="1 2">
    <name type="scientific">Nocardia jiangxiensis</name>
    <dbReference type="NCBI Taxonomy" id="282685"/>
    <lineage>
        <taxon>Bacteria</taxon>
        <taxon>Bacillati</taxon>
        <taxon>Actinomycetota</taxon>
        <taxon>Actinomycetes</taxon>
        <taxon>Mycobacteriales</taxon>
        <taxon>Nocardiaceae</taxon>
        <taxon>Nocardia</taxon>
    </lineage>
</organism>
<dbReference type="GO" id="GO:0016787">
    <property type="term" value="F:hydrolase activity"/>
    <property type="evidence" value="ECO:0007669"/>
    <property type="project" value="UniProtKB-KW"/>
</dbReference>
<name>A0ABW6SCQ3_9NOCA</name>
<reference evidence="1 2" key="1">
    <citation type="submission" date="2024-10" db="EMBL/GenBank/DDBJ databases">
        <title>The Natural Products Discovery Center: Release of the First 8490 Sequenced Strains for Exploring Actinobacteria Biosynthetic Diversity.</title>
        <authorList>
            <person name="Kalkreuter E."/>
            <person name="Kautsar S.A."/>
            <person name="Yang D."/>
            <person name="Bader C.D."/>
            <person name="Teijaro C.N."/>
            <person name="Fluegel L."/>
            <person name="Davis C.M."/>
            <person name="Simpson J.R."/>
            <person name="Lauterbach L."/>
            <person name="Steele A.D."/>
            <person name="Gui C."/>
            <person name="Meng S."/>
            <person name="Li G."/>
            <person name="Viehrig K."/>
            <person name="Ye F."/>
            <person name="Su P."/>
            <person name="Kiefer A.F."/>
            <person name="Nichols A."/>
            <person name="Cepeda A.J."/>
            <person name="Yan W."/>
            <person name="Fan B."/>
            <person name="Jiang Y."/>
            <person name="Adhikari A."/>
            <person name="Zheng C.-J."/>
            <person name="Schuster L."/>
            <person name="Cowan T.M."/>
            <person name="Smanski M.J."/>
            <person name="Chevrette M.G."/>
            <person name="De Carvalho L.P.S."/>
            <person name="Shen B."/>
        </authorList>
    </citation>
    <scope>NUCLEOTIDE SEQUENCE [LARGE SCALE GENOMIC DNA]</scope>
    <source>
        <strain evidence="1 2">NPDC002593</strain>
    </source>
</reference>
<evidence type="ECO:0000313" key="1">
    <source>
        <dbReference type="EMBL" id="MFF3573383.1"/>
    </source>
</evidence>
<dbReference type="Pfam" id="PF01042">
    <property type="entry name" value="Ribonuc_L-PSP"/>
    <property type="match status" value="1"/>
</dbReference>
<keyword evidence="1" id="KW-0378">Hydrolase</keyword>
<dbReference type="Gene3D" id="3.30.1330.40">
    <property type="entry name" value="RutC-like"/>
    <property type="match status" value="1"/>
</dbReference>
<dbReference type="InterPro" id="IPR035959">
    <property type="entry name" value="RutC-like_sf"/>
</dbReference>
<dbReference type="Proteomes" id="UP001601992">
    <property type="component" value="Unassembled WGS sequence"/>
</dbReference>
<sequence>MAGDGPTYGFAPGHIAGGYLFVSGQLGLYATGDVPEDPATQGRLALEALGEVLAEAGCTFADVTSLHTFHVGSIAEANIWFLPAKAALFGPPYPAWTAVGVTNLAVDGAIIEISAIAELPD</sequence>
<proteinExistence type="predicted"/>
<gene>
    <name evidence="1" type="ORF">ACFYXQ_37050</name>
</gene>
<dbReference type="InterPro" id="IPR006175">
    <property type="entry name" value="YjgF/YER057c/UK114"/>
</dbReference>
<comment type="caution">
    <text evidence="1">The sequence shown here is derived from an EMBL/GenBank/DDBJ whole genome shotgun (WGS) entry which is preliminary data.</text>
</comment>